<protein>
    <submittedName>
        <fullName evidence="3">Uncharacterized protein</fullName>
    </submittedName>
</protein>
<evidence type="ECO:0000313" key="2">
    <source>
        <dbReference type="EMBL" id="SOZ34876.1"/>
    </source>
</evidence>
<evidence type="ECO:0000256" key="1">
    <source>
        <dbReference type="SAM" id="MobiDB-lite"/>
    </source>
</evidence>
<dbReference type="EMBL" id="LT984806">
    <property type="protein sequence ID" value="SPD46646.1"/>
    <property type="molecule type" value="Genomic_DNA"/>
</dbReference>
<dbReference type="EMBL" id="OFTC01000006">
    <property type="protein sequence ID" value="SOZ34876.1"/>
    <property type="molecule type" value="Genomic_DNA"/>
</dbReference>
<reference evidence="4 5" key="1">
    <citation type="submission" date="2018-01" db="EMBL/GenBank/DDBJ databases">
        <authorList>
            <person name="Clerissi C."/>
        </authorList>
    </citation>
    <scope>NUCLEOTIDE SEQUENCE [LARGE SCALE GENOMIC DNA]</scope>
    <source>
        <strain evidence="2">Cupriavidus taiwanensis STM 6082</strain>
        <strain evidence="3">Cupriavidus taiwanensis STM 6160</strain>
    </source>
</reference>
<dbReference type="Proteomes" id="UP000256710">
    <property type="component" value="Unassembled WGS sequence"/>
</dbReference>
<proteinExistence type="predicted"/>
<sequence length="152" mass="15983">MMQGRSAGSAPGNCVATAIRSCRGGDWQGPEPGDPFLMAAPPQPYAQAIRATTIVGMCDRHDAGRHCSGCAATGAPRAMRRVPWVAGGAAKRALGGGTEAELRRVGASHRGEAGAAKTPHQRTVGWRNDPCPGCRLRPGRPQAQPRPRQRRS</sequence>
<dbReference type="Proteomes" id="UP000255168">
    <property type="component" value="Chromosome I"/>
</dbReference>
<evidence type="ECO:0000313" key="5">
    <source>
        <dbReference type="Proteomes" id="UP000256710"/>
    </source>
</evidence>
<evidence type="ECO:0000313" key="4">
    <source>
        <dbReference type="Proteomes" id="UP000255168"/>
    </source>
</evidence>
<organism evidence="3 4">
    <name type="scientific">Cupriavidus neocaledonicus</name>
    <dbReference type="NCBI Taxonomy" id="1040979"/>
    <lineage>
        <taxon>Bacteria</taxon>
        <taxon>Pseudomonadati</taxon>
        <taxon>Pseudomonadota</taxon>
        <taxon>Betaproteobacteria</taxon>
        <taxon>Burkholderiales</taxon>
        <taxon>Burkholderiaceae</taxon>
        <taxon>Cupriavidus</taxon>
    </lineage>
</organism>
<accession>A0A375H6Y3</accession>
<feature type="compositionally biased region" description="Low complexity" evidence="1">
    <location>
        <begin position="130"/>
        <end position="146"/>
    </location>
</feature>
<name>A0A375H6Y3_9BURK</name>
<gene>
    <name evidence="2" type="ORF">CBM2605_A140106</name>
    <name evidence="3" type="ORF">CBM2607_11586</name>
</gene>
<evidence type="ECO:0000313" key="3">
    <source>
        <dbReference type="EMBL" id="SPD46646.1"/>
    </source>
</evidence>
<feature type="region of interest" description="Disordered" evidence="1">
    <location>
        <begin position="103"/>
        <end position="152"/>
    </location>
</feature>
<dbReference type="AlphaFoldDB" id="A0A375H6Y3"/>
<keyword evidence="5" id="KW-1185">Reference proteome</keyword>
<feature type="compositionally biased region" description="Basic and acidic residues" evidence="1">
    <location>
        <begin position="103"/>
        <end position="112"/>
    </location>
</feature>